<dbReference type="InterPro" id="IPR036881">
    <property type="entry name" value="Glyco_hydro_3_C_sf"/>
</dbReference>
<dbReference type="EC" id="3.2.1.21" evidence="3"/>
<evidence type="ECO:0000313" key="10">
    <source>
        <dbReference type="Proteomes" id="UP000244090"/>
    </source>
</evidence>
<evidence type="ECO:0000256" key="2">
    <source>
        <dbReference type="ARBA" id="ARBA00005336"/>
    </source>
</evidence>
<dbReference type="AlphaFoldDB" id="A0A2T6C1Y6"/>
<dbReference type="Proteomes" id="UP000244090">
    <property type="component" value="Unassembled WGS sequence"/>
</dbReference>
<dbReference type="Gene3D" id="3.40.50.1700">
    <property type="entry name" value="Glycoside hydrolase family 3 C-terminal domain"/>
    <property type="match status" value="1"/>
</dbReference>
<evidence type="ECO:0000259" key="8">
    <source>
        <dbReference type="SMART" id="SM01217"/>
    </source>
</evidence>
<dbReference type="InterPro" id="IPR013783">
    <property type="entry name" value="Ig-like_fold"/>
</dbReference>
<dbReference type="Gene3D" id="2.60.40.10">
    <property type="entry name" value="Immunoglobulins"/>
    <property type="match status" value="1"/>
</dbReference>
<evidence type="ECO:0000256" key="5">
    <source>
        <dbReference type="ARBA" id="ARBA00022801"/>
    </source>
</evidence>
<comment type="similarity">
    <text evidence="2">Belongs to the glycosyl hydrolase 3 family.</text>
</comment>
<evidence type="ECO:0000256" key="7">
    <source>
        <dbReference type="SAM" id="SignalP"/>
    </source>
</evidence>
<comment type="catalytic activity">
    <reaction evidence="1">
        <text>Hydrolysis of terminal, non-reducing beta-D-glucosyl residues with release of beta-D-glucose.</text>
        <dbReference type="EC" id="3.2.1.21"/>
    </reaction>
</comment>
<keyword evidence="5" id="KW-0378">Hydrolase</keyword>
<dbReference type="PRINTS" id="PR00133">
    <property type="entry name" value="GLHYDRLASE3"/>
</dbReference>
<dbReference type="InterPro" id="IPR001764">
    <property type="entry name" value="Glyco_hydro_3_N"/>
</dbReference>
<dbReference type="SUPFAM" id="SSF51445">
    <property type="entry name" value="(Trans)glycosidases"/>
    <property type="match status" value="1"/>
</dbReference>
<dbReference type="Gene3D" id="3.20.20.300">
    <property type="entry name" value="Glycoside hydrolase, family 3, N-terminal domain"/>
    <property type="match status" value="1"/>
</dbReference>
<dbReference type="InterPro" id="IPR051915">
    <property type="entry name" value="Cellulose_Degrad_GH3"/>
</dbReference>
<feature type="domain" description="Fibronectin type III-like" evidence="8">
    <location>
        <begin position="700"/>
        <end position="769"/>
    </location>
</feature>
<accession>A0A2T6C1Y6</accession>
<feature type="chain" id="PRO_5015450418" description="beta-glucosidase" evidence="7">
    <location>
        <begin position="20"/>
        <end position="793"/>
    </location>
</feature>
<reference evidence="9 10" key="1">
    <citation type="submission" date="2018-04" db="EMBL/GenBank/DDBJ databases">
        <title>Genomic Encyclopedia of Archaeal and Bacterial Type Strains, Phase II (KMG-II): from individual species to whole genera.</title>
        <authorList>
            <person name="Goeker M."/>
        </authorList>
    </citation>
    <scope>NUCLEOTIDE SEQUENCE [LARGE SCALE GENOMIC DNA]</scope>
    <source>
        <strain evidence="9 10">DSM 25731</strain>
    </source>
</reference>
<feature type="signal peptide" evidence="7">
    <location>
        <begin position="1"/>
        <end position="19"/>
    </location>
</feature>
<gene>
    <name evidence="9" type="ORF">C8N46_103431</name>
</gene>
<dbReference type="GO" id="GO:0009251">
    <property type="term" value="P:glucan catabolic process"/>
    <property type="evidence" value="ECO:0007669"/>
    <property type="project" value="TreeGrafter"/>
</dbReference>
<dbReference type="Pfam" id="PF01915">
    <property type="entry name" value="Glyco_hydro_3_C"/>
    <property type="match status" value="1"/>
</dbReference>
<dbReference type="Pfam" id="PF00933">
    <property type="entry name" value="Glyco_hydro_3"/>
    <property type="match status" value="1"/>
</dbReference>
<dbReference type="GO" id="GO:0008422">
    <property type="term" value="F:beta-glucosidase activity"/>
    <property type="evidence" value="ECO:0007669"/>
    <property type="project" value="UniProtKB-EC"/>
</dbReference>
<keyword evidence="4 7" id="KW-0732">Signal</keyword>
<dbReference type="InterPro" id="IPR026891">
    <property type="entry name" value="Fn3-like"/>
</dbReference>
<comment type="caution">
    <text evidence="9">The sequence shown here is derived from an EMBL/GenBank/DDBJ whole genome shotgun (WGS) entry which is preliminary data.</text>
</comment>
<proteinExistence type="inferred from homology"/>
<organism evidence="9 10">
    <name type="scientific">Kordia periserrulae</name>
    <dbReference type="NCBI Taxonomy" id="701523"/>
    <lineage>
        <taxon>Bacteria</taxon>
        <taxon>Pseudomonadati</taxon>
        <taxon>Bacteroidota</taxon>
        <taxon>Flavobacteriia</taxon>
        <taxon>Flavobacteriales</taxon>
        <taxon>Flavobacteriaceae</taxon>
        <taxon>Kordia</taxon>
    </lineage>
</organism>
<protein>
    <recommendedName>
        <fullName evidence="3">beta-glucosidase</fullName>
        <ecNumber evidence="3">3.2.1.21</ecNumber>
    </recommendedName>
</protein>
<dbReference type="InterPro" id="IPR036962">
    <property type="entry name" value="Glyco_hydro_3_N_sf"/>
</dbReference>
<dbReference type="SMART" id="SM01217">
    <property type="entry name" value="Fn3_like"/>
    <property type="match status" value="1"/>
</dbReference>
<dbReference type="EMBL" id="QBKT01000003">
    <property type="protein sequence ID" value="PTX62331.1"/>
    <property type="molecule type" value="Genomic_DNA"/>
</dbReference>
<dbReference type="PANTHER" id="PTHR30620:SF16">
    <property type="entry name" value="LYSOSOMAL BETA GLUCOSIDASE"/>
    <property type="match status" value="1"/>
</dbReference>
<dbReference type="Pfam" id="PF14310">
    <property type="entry name" value="Fn3-like"/>
    <property type="match status" value="1"/>
</dbReference>
<dbReference type="SUPFAM" id="SSF52279">
    <property type="entry name" value="Beta-D-glucan exohydrolase, C-terminal domain"/>
    <property type="match status" value="1"/>
</dbReference>
<dbReference type="InterPro" id="IPR017853">
    <property type="entry name" value="GH"/>
</dbReference>
<evidence type="ECO:0000256" key="3">
    <source>
        <dbReference type="ARBA" id="ARBA00012744"/>
    </source>
</evidence>
<evidence type="ECO:0000256" key="4">
    <source>
        <dbReference type="ARBA" id="ARBA00022729"/>
    </source>
</evidence>
<evidence type="ECO:0000256" key="6">
    <source>
        <dbReference type="ARBA" id="ARBA00023295"/>
    </source>
</evidence>
<name>A0A2T6C1Y6_9FLAO</name>
<dbReference type="InterPro" id="IPR002772">
    <property type="entry name" value="Glyco_hydro_3_C"/>
</dbReference>
<dbReference type="PANTHER" id="PTHR30620">
    <property type="entry name" value="PERIPLASMIC BETA-GLUCOSIDASE-RELATED"/>
    <property type="match status" value="1"/>
</dbReference>
<evidence type="ECO:0000313" key="9">
    <source>
        <dbReference type="EMBL" id="PTX62331.1"/>
    </source>
</evidence>
<sequence length="793" mass="88660">MKKKTYLLFLSVFICMYYACMEKSTNLKNDTNPIYLNASASVEERIDDLMSRMTIEDKVYQMCQYVGLEHMKAAESKISPEELEKNDALGFYPGMRSDSVARLAEAGKIGSFLHVVTPEEANHLQELAQKSPLKIPLLIGIDAIHGNGLVEGATIYPSPISQAATFDDALIEEGNRQTALEMRANGMHWSFTPNIDVLRDPRWGRTGETFGEDPFLVGNMGIATIKGLQSDDFSGQNNVIACAKHLIAGSSSINGLNASPTDVSKRTLFEIFLPPYRRAVQEANVFSIMAAHNEVAGMPGHMDKYMMTELMRDRWNFQGFYVSDWNDISRIDIWHHVAKDFKQSIEFSINAGMDMNMHGPIFDKLLIELVNEGKVDEARVNEACRKILEVKFKLGLFENPFVTVEKAKEVNFADSHQKVALEQARRSIVLQKNKNNFLPFAENGNGKTIFITGPNADNQTTLGDWVSPQPEENVITMVEGITEIGTKNGYKINYFDSGDRSKEITDENIDKAAQQAKSSDVIVLVLGENSFRHDWKRKTTGENIDRATLKLSGNQMKLADKMLSLGKPVVVVYVSGSPIAEPWLEQRAKAVLNTWESGAFAGQATAEILFGEVNPSGKLPLTIPRSVGQLQMVYNHKPTAYIHKYNTEKKKPLHPFGFGLSYSKFKLSAPTVSKTTFEGLEDEIKVTVEVTNTSNVDGEEVLQLYIRDNISSYTRPVKELKGYKRVLVKAGETQTVELTITAESLAMYDRDYNFIVEPGEFTIMTGNSSADKNLQTTMISVDSKIMLDKNNER</sequence>
<keyword evidence="6" id="KW-0326">Glycosidase</keyword>
<dbReference type="FunFam" id="2.60.40.10:FF:000495">
    <property type="entry name" value="Periplasmic beta-glucosidase"/>
    <property type="match status" value="1"/>
</dbReference>
<evidence type="ECO:0000256" key="1">
    <source>
        <dbReference type="ARBA" id="ARBA00000448"/>
    </source>
</evidence>
<keyword evidence="10" id="KW-1185">Reference proteome</keyword>